<dbReference type="KEGG" id="msyr:CXP39_03010"/>
<dbReference type="InterPro" id="IPR029057">
    <property type="entry name" value="PRTase-like"/>
</dbReference>
<evidence type="ECO:0000313" key="18">
    <source>
        <dbReference type="Proteomes" id="UP000233419"/>
    </source>
</evidence>
<dbReference type="InterPro" id="IPR000836">
    <property type="entry name" value="PRTase_dom"/>
</dbReference>
<keyword evidence="10 15" id="KW-0660">Purine salvage</keyword>
<accession>A0A2K9C9R2</accession>
<keyword evidence="9 15" id="KW-0479">Metal-binding</keyword>
<dbReference type="GO" id="GO:0032264">
    <property type="term" value="P:IMP salvage"/>
    <property type="evidence" value="ECO:0007669"/>
    <property type="project" value="UniProtKB-UniPathway"/>
</dbReference>
<dbReference type="Gene3D" id="3.40.50.2020">
    <property type="match status" value="1"/>
</dbReference>
<evidence type="ECO:0000256" key="1">
    <source>
        <dbReference type="ARBA" id="ARBA00001946"/>
    </source>
</evidence>
<comment type="similarity">
    <text evidence="5 15">Belongs to the purine/pyrimidine phosphoribosyltransferase family.</text>
</comment>
<evidence type="ECO:0000313" key="17">
    <source>
        <dbReference type="EMBL" id="AUF83755.1"/>
    </source>
</evidence>
<dbReference type="AlphaFoldDB" id="A0A2K9C9R2"/>
<dbReference type="GO" id="GO:0006166">
    <property type="term" value="P:purine ribonucleoside salvage"/>
    <property type="evidence" value="ECO:0007669"/>
    <property type="project" value="UniProtKB-KW"/>
</dbReference>
<keyword evidence="12 15" id="KW-0460">Magnesium</keyword>
<dbReference type="PANTHER" id="PTHR43340">
    <property type="entry name" value="HYPOXANTHINE-GUANINE PHOSPHORIBOSYLTRANSFERASE"/>
    <property type="match status" value="1"/>
</dbReference>
<dbReference type="EC" id="2.4.2.8" evidence="15"/>
<keyword evidence="6 15" id="KW-0963">Cytoplasm</keyword>
<dbReference type="GO" id="GO:0004422">
    <property type="term" value="F:hypoxanthine phosphoribosyltransferase activity"/>
    <property type="evidence" value="ECO:0007669"/>
    <property type="project" value="InterPro"/>
</dbReference>
<dbReference type="GO" id="GO:0032263">
    <property type="term" value="P:GMP salvage"/>
    <property type="evidence" value="ECO:0007669"/>
    <property type="project" value="TreeGrafter"/>
</dbReference>
<dbReference type="InterPro" id="IPR050408">
    <property type="entry name" value="HGPRT"/>
</dbReference>
<evidence type="ECO:0000256" key="6">
    <source>
        <dbReference type="ARBA" id="ARBA00022490"/>
    </source>
</evidence>
<dbReference type="OrthoDB" id="9802824at2"/>
<comment type="cofactor">
    <cofactor evidence="1 15">
        <name>Mg(2+)</name>
        <dbReference type="ChEBI" id="CHEBI:18420"/>
    </cofactor>
</comment>
<comment type="subcellular location">
    <subcellularLocation>
        <location evidence="2 15">Cytoplasm</location>
    </subcellularLocation>
</comment>
<evidence type="ECO:0000256" key="13">
    <source>
        <dbReference type="ARBA" id="ARBA00048811"/>
    </source>
</evidence>
<evidence type="ECO:0000256" key="4">
    <source>
        <dbReference type="ARBA" id="ARBA00004676"/>
    </source>
</evidence>
<dbReference type="UniPathway" id="UPA00591">
    <property type="reaction ID" value="UER00648"/>
</dbReference>
<dbReference type="CDD" id="cd06223">
    <property type="entry name" value="PRTases_typeI"/>
    <property type="match status" value="1"/>
</dbReference>
<reference evidence="17 18" key="1">
    <citation type="submission" date="2017-12" db="EMBL/GenBank/DDBJ databases">
        <title>Mesoplasma syrphidae YJS, Complete Genome.</title>
        <authorList>
            <person name="Knight T.F."/>
            <person name="Citino T."/>
            <person name="Rubinstein R."/>
            <person name="Neuschaefer Z."/>
        </authorList>
    </citation>
    <scope>NUCLEOTIDE SEQUENCE [LARGE SCALE GENOMIC DNA]</scope>
    <source>
        <strain evidence="17 18">YJS</strain>
    </source>
</reference>
<feature type="domain" description="Phosphoribosyltransferase" evidence="16">
    <location>
        <begin position="21"/>
        <end position="167"/>
    </location>
</feature>
<comment type="catalytic activity">
    <reaction evidence="13">
        <text>GMP + diphosphate = guanine + 5-phospho-alpha-D-ribose 1-diphosphate</text>
        <dbReference type="Rhea" id="RHEA:25424"/>
        <dbReference type="ChEBI" id="CHEBI:16235"/>
        <dbReference type="ChEBI" id="CHEBI:33019"/>
        <dbReference type="ChEBI" id="CHEBI:58017"/>
        <dbReference type="ChEBI" id="CHEBI:58115"/>
        <dbReference type="EC" id="2.4.2.8"/>
    </reaction>
    <physiologicalReaction direction="right-to-left" evidence="13">
        <dbReference type="Rhea" id="RHEA:25426"/>
    </physiologicalReaction>
</comment>
<keyword evidence="7 15" id="KW-0328">Glycosyltransferase</keyword>
<evidence type="ECO:0000256" key="15">
    <source>
        <dbReference type="RuleBase" id="RU364099"/>
    </source>
</evidence>
<dbReference type="Pfam" id="PF00156">
    <property type="entry name" value="Pribosyltran"/>
    <property type="match status" value="1"/>
</dbReference>
<organism evidence="17 18">
    <name type="scientific">Mesoplasma syrphidae</name>
    <dbReference type="NCBI Taxonomy" id="225999"/>
    <lineage>
        <taxon>Bacteria</taxon>
        <taxon>Bacillati</taxon>
        <taxon>Mycoplasmatota</taxon>
        <taxon>Mollicutes</taxon>
        <taxon>Entomoplasmatales</taxon>
        <taxon>Entomoplasmataceae</taxon>
        <taxon>Mesoplasma</taxon>
    </lineage>
</organism>
<dbReference type="GO" id="GO:0000287">
    <property type="term" value="F:magnesium ion binding"/>
    <property type="evidence" value="ECO:0007669"/>
    <property type="project" value="TreeGrafter"/>
</dbReference>
<protein>
    <recommendedName>
        <fullName evidence="15">Hypoxanthine phosphoribosyltransferase</fullName>
        <ecNumber evidence="15">2.4.2.8</ecNumber>
    </recommendedName>
</protein>
<evidence type="ECO:0000256" key="2">
    <source>
        <dbReference type="ARBA" id="ARBA00004496"/>
    </source>
</evidence>
<keyword evidence="11 15" id="KW-0547">Nucleotide-binding</keyword>
<keyword evidence="8 15" id="KW-0808">Transferase</keyword>
<comment type="pathway">
    <text evidence="4">Purine metabolism; GMP biosynthesis via salvage pathway; GMP from guanine: step 1/1.</text>
</comment>
<keyword evidence="18" id="KW-1185">Reference proteome</keyword>
<dbReference type="FunFam" id="3.40.50.2020:FF:000006">
    <property type="entry name" value="Hypoxanthine phosphoribosyltransferase"/>
    <property type="match status" value="1"/>
</dbReference>
<dbReference type="NCBIfam" id="TIGR01203">
    <property type="entry name" value="HGPRTase"/>
    <property type="match status" value="1"/>
</dbReference>
<dbReference type="GO" id="GO:0006178">
    <property type="term" value="P:guanine salvage"/>
    <property type="evidence" value="ECO:0007669"/>
    <property type="project" value="TreeGrafter"/>
</dbReference>
<evidence type="ECO:0000256" key="7">
    <source>
        <dbReference type="ARBA" id="ARBA00022676"/>
    </source>
</evidence>
<dbReference type="GO" id="GO:0052657">
    <property type="term" value="F:guanine phosphoribosyltransferase activity"/>
    <property type="evidence" value="ECO:0007669"/>
    <property type="project" value="RHEA"/>
</dbReference>
<evidence type="ECO:0000259" key="16">
    <source>
        <dbReference type="Pfam" id="PF00156"/>
    </source>
</evidence>
<comment type="pathway">
    <text evidence="3 15">Purine metabolism; IMP biosynthesis via salvage pathway; IMP from hypoxanthine: step 1/1.</text>
</comment>
<sequence length="189" mass="21858">MQKHPLVKEILFSREQIKNRTSEIAQEIEKFYKTQNLKDNTLLLVGLLKGCIPFYAEFMANFNFECDTDFMVVSSYRGGTKTSGDPKIMLDVNTSLKDRDVLIVEDIIDSGYTLQYVKKYFLNRGAKSVRVLTLLDKPEGRQVVITPDWSCFTIANEFVIGFGLDYQERLRNLPYVAICDTTKLADWKW</sequence>
<dbReference type="PANTHER" id="PTHR43340:SF1">
    <property type="entry name" value="HYPOXANTHINE PHOSPHORIBOSYLTRANSFERASE"/>
    <property type="match status" value="1"/>
</dbReference>
<proteinExistence type="inferred from homology"/>
<evidence type="ECO:0000256" key="11">
    <source>
        <dbReference type="ARBA" id="ARBA00022741"/>
    </source>
</evidence>
<gene>
    <name evidence="17" type="primary">hpt</name>
    <name evidence="17" type="ORF">CXP39_03010</name>
</gene>
<evidence type="ECO:0000256" key="12">
    <source>
        <dbReference type="ARBA" id="ARBA00022842"/>
    </source>
</evidence>
<dbReference type="GO" id="GO:0046100">
    <property type="term" value="P:hypoxanthine metabolic process"/>
    <property type="evidence" value="ECO:0007669"/>
    <property type="project" value="TreeGrafter"/>
</dbReference>
<evidence type="ECO:0000256" key="3">
    <source>
        <dbReference type="ARBA" id="ARBA00004669"/>
    </source>
</evidence>
<evidence type="ECO:0000256" key="10">
    <source>
        <dbReference type="ARBA" id="ARBA00022726"/>
    </source>
</evidence>
<dbReference type="SUPFAM" id="SSF53271">
    <property type="entry name" value="PRTase-like"/>
    <property type="match status" value="1"/>
</dbReference>
<evidence type="ECO:0000256" key="9">
    <source>
        <dbReference type="ARBA" id="ARBA00022723"/>
    </source>
</evidence>
<dbReference type="InterPro" id="IPR005904">
    <property type="entry name" value="Hxn_phspho_trans"/>
</dbReference>
<evidence type="ECO:0000256" key="8">
    <source>
        <dbReference type="ARBA" id="ARBA00022679"/>
    </source>
</evidence>
<dbReference type="RefSeq" id="WP_027048571.1">
    <property type="nucleotide sequence ID" value="NZ_CP025257.1"/>
</dbReference>
<dbReference type="Proteomes" id="UP000233419">
    <property type="component" value="Chromosome"/>
</dbReference>
<dbReference type="GO" id="GO:0005829">
    <property type="term" value="C:cytosol"/>
    <property type="evidence" value="ECO:0007669"/>
    <property type="project" value="TreeGrafter"/>
</dbReference>
<evidence type="ECO:0000256" key="14">
    <source>
        <dbReference type="ARBA" id="ARBA00049402"/>
    </source>
</evidence>
<comment type="catalytic activity">
    <reaction evidence="14">
        <text>IMP + diphosphate = hypoxanthine + 5-phospho-alpha-D-ribose 1-diphosphate</text>
        <dbReference type="Rhea" id="RHEA:17973"/>
        <dbReference type="ChEBI" id="CHEBI:17368"/>
        <dbReference type="ChEBI" id="CHEBI:33019"/>
        <dbReference type="ChEBI" id="CHEBI:58017"/>
        <dbReference type="ChEBI" id="CHEBI:58053"/>
        <dbReference type="EC" id="2.4.2.8"/>
    </reaction>
    <physiologicalReaction direction="right-to-left" evidence="14">
        <dbReference type="Rhea" id="RHEA:17975"/>
    </physiologicalReaction>
</comment>
<name>A0A2K9C9R2_9MOLU</name>
<dbReference type="EMBL" id="CP025257">
    <property type="protein sequence ID" value="AUF83755.1"/>
    <property type="molecule type" value="Genomic_DNA"/>
</dbReference>
<dbReference type="GO" id="GO:0000166">
    <property type="term" value="F:nucleotide binding"/>
    <property type="evidence" value="ECO:0007669"/>
    <property type="project" value="UniProtKB-KW"/>
</dbReference>
<evidence type="ECO:0000256" key="5">
    <source>
        <dbReference type="ARBA" id="ARBA00008391"/>
    </source>
</evidence>